<evidence type="ECO:0000313" key="4">
    <source>
        <dbReference type="Proteomes" id="UP000192911"/>
    </source>
</evidence>
<evidence type="ECO:0000259" key="2">
    <source>
        <dbReference type="Pfam" id="PF03364"/>
    </source>
</evidence>
<dbReference type="Pfam" id="PF03364">
    <property type="entry name" value="Polyketide_cyc"/>
    <property type="match status" value="1"/>
</dbReference>
<protein>
    <submittedName>
        <fullName evidence="3">Ribosome association toxin PasT (RatA) of the RatAB toxin-antitoxin module</fullName>
    </submittedName>
</protein>
<dbReference type="STRING" id="28094.SAMN06295900_103342"/>
<evidence type="ECO:0000313" key="3">
    <source>
        <dbReference type="EMBL" id="SMF17245.1"/>
    </source>
</evidence>
<name>A0A1X7DKV8_TRICW</name>
<dbReference type="InterPro" id="IPR005031">
    <property type="entry name" value="COQ10_START"/>
</dbReference>
<comment type="similarity">
    <text evidence="1">Belongs to the ribosome association toxin RatA family.</text>
</comment>
<organism evidence="3 4">
    <name type="scientific">Trinickia caryophylli</name>
    <name type="common">Paraburkholderia caryophylli</name>
    <dbReference type="NCBI Taxonomy" id="28094"/>
    <lineage>
        <taxon>Bacteria</taxon>
        <taxon>Pseudomonadati</taxon>
        <taxon>Pseudomonadota</taxon>
        <taxon>Betaproteobacteria</taxon>
        <taxon>Burkholderiales</taxon>
        <taxon>Burkholderiaceae</taxon>
        <taxon>Trinickia</taxon>
    </lineage>
</organism>
<feature type="domain" description="Coenzyme Q-binding protein COQ10 START" evidence="2">
    <location>
        <begin position="10"/>
        <end position="134"/>
    </location>
</feature>
<reference evidence="4" key="1">
    <citation type="submission" date="2017-04" db="EMBL/GenBank/DDBJ databases">
        <authorList>
            <person name="Varghese N."/>
            <person name="Submissions S."/>
        </authorList>
    </citation>
    <scope>NUCLEOTIDE SEQUENCE [LARGE SCALE GENOMIC DNA]</scope>
    <source>
        <strain evidence="4">Ballard 720</strain>
    </source>
</reference>
<dbReference type="SUPFAM" id="SSF55961">
    <property type="entry name" value="Bet v1-like"/>
    <property type="match status" value="1"/>
</dbReference>
<dbReference type="EMBL" id="FXAH01000003">
    <property type="protein sequence ID" value="SMF17245.1"/>
    <property type="molecule type" value="Genomic_DNA"/>
</dbReference>
<gene>
    <name evidence="3" type="ORF">SAMN06295900_103342</name>
</gene>
<proteinExistence type="inferred from homology"/>
<dbReference type="PANTHER" id="PTHR12901">
    <property type="entry name" value="SPERM PROTEIN HOMOLOG"/>
    <property type="match status" value="1"/>
</dbReference>
<dbReference type="CDD" id="cd07813">
    <property type="entry name" value="COQ10p_like"/>
    <property type="match status" value="1"/>
</dbReference>
<dbReference type="Gene3D" id="3.30.530.20">
    <property type="match status" value="1"/>
</dbReference>
<dbReference type="GeneID" id="95548447"/>
<dbReference type="Proteomes" id="UP000192911">
    <property type="component" value="Unassembled WGS sequence"/>
</dbReference>
<dbReference type="RefSeq" id="WP_085226117.1">
    <property type="nucleotide sequence ID" value="NZ_BSQD01000003.1"/>
</dbReference>
<sequence length="145" mass="17044">MADVQKTVLIRHSAEQMFDLVTDVADYPNFLPWCGGVEIRHRDEHRMEARIDINFKGIKQHFATHNTHERPTRIDMEFADGPFRKFTGYWRFTPLRSDACKIEFALHYEFSSILLEKIIGPVFNHIANTFVESFVKRADVRYGKP</sequence>
<dbReference type="GO" id="GO:0045333">
    <property type="term" value="P:cellular respiration"/>
    <property type="evidence" value="ECO:0007669"/>
    <property type="project" value="InterPro"/>
</dbReference>
<evidence type="ECO:0000256" key="1">
    <source>
        <dbReference type="ARBA" id="ARBA00008918"/>
    </source>
</evidence>
<dbReference type="OrthoDB" id="9804759at2"/>
<dbReference type="AlphaFoldDB" id="A0A1X7DKV8"/>
<dbReference type="InterPro" id="IPR044996">
    <property type="entry name" value="COQ10-like"/>
</dbReference>
<accession>A0A1X7DKV8</accession>
<keyword evidence="4" id="KW-1185">Reference proteome</keyword>
<dbReference type="InterPro" id="IPR023393">
    <property type="entry name" value="START-like_dom_sf"/>
</dbReference>
<dbReference type="PANTHER" id="PTHR12901:SF10">
    <property type="entry name" value="COENZYME Q-BINDING PROTEIN COQ10, MITOCHONDRIAL"/>
    <property type="match status" value="1"/>
</dbReference>
<dbReference type="GO" id="GO:0048039">
    <property type="term" value="F:ubiquinone binding"/>
    <property type="evidence" value="ECO:0007669"/>
    <property type="project" value="InterPro"/>
</dbReference>